<protein>
    <submittedName>
        <fullName evidence="1">Uncharacterized protein</fullName>
    </submittedName>
</protein>
<name>A0A7Y3RJL8_9PROT</name>
<dbReference type="Proteomes" id="UP000536835">
    <property type="component" value="Unassembled WGS sequence"/>
</dbReference>
<evidence type="ECO:0000313" key="2">
    <source>
        <dbReference type="Proteomes" id="UP000536835"/>
    </source>
</evidence>
<gene>
    <name evidence="1" type="ORF">HK107_00830</name>
</gene>
<organism evidence="1 2">
    <name type="scientific">Parvularcula mediterranea</name>
    <dbReference type="NCBI Taxonomy" id="2732508"/>
    <lineage>
        <taxon>Bacteria</taxon>
        <taxon>Pseudomonadati</taxon>
        <taxon>Pseudomonadota</taxon>
        <taxon>Alphaproteobacteria</taxon>
        <taxon>Parvularculales</taxon>
        <taxon>Parvularculaceae</taxon>
        <taxon>Parvularcula</taxon>
    </lineage>
</organism>
<keyword evidence="2" id="KW-1185">Reference proteome</keyword>
<dbReference type="EMBL" id="JABFCX010000002">
    <property type="protein sequence ID" value="NNU14865.1"/>
    <property type="molecule type" value="Genomic_DNA"/>
</dbReference>
<dbReference type="AlphaFoldDB" id="A0A7Y3RJL8"/>
<reference evidence="1 2" key="1">
    <citation type="submission" date="2020-05" db="EMBL/GenBank/DDBJ databases">
        <title>Parvularcula mediterraneae sp. nov., isolated from polypropylene straw from shallow seawater of the seashore of Laganas in Zakynthos island, Greece.</title>
        <authorList>
            <person name="Szabo I."/>
            <person name="Al-Omari J."/>
            <person name="Rado J."/>
            <person name="Szerdahelyi G.S."/>
        </authorList>
    </citation>
    <scope>NUCLEOTIDE SEQUENCE [LARGE SCALE GENOMIC DNA]</scope>
    <source>
        <strain evidence="1 2">ZS-1/3</strain>
    </source>
</reference>
<dbReference type="RefSeq" id="WP_173195862.1">
    <property type="nucleotide sequence ID" value="NZ_JABFCX010000002.1"/>
</dbReference>
<sequence length="45" mass="5156">MLPPMKFLAFLLTLVVLTVALLYVLGDRRQPQTKTITQEVELQAR</sequence>
<comment type="caution">
    <text evidence="1">The sequence shown here is derived from an EMBL/GenBank/DDBJ whole genome shotgun (WGS) entry which is preliminary data.</text>
</comment>
<proteinExistence type="predicted"/>
<evidence type="ECO:0000313" key="1">
    <source>
        <dbReference type="EMBL" id="NNU14865.1"/>
    </source>
</evidence>
<accession>A0A7Y3RJL8</accession>